<evidence type="ECO:0000313" key="3">
    <source>
        <dbReference type="Proteomes" id="UP000027730"/>
    </source>
</evidence>
<dbReference type="GeneID" id="25413394"/>
<dbReference type="OrthoDB" id="6359816at2759"/>
<evidence type="ECO:0000256" key="1">
    <source>
        <dbReference type="SAM" id="MobiDB-lite"/>
    </source>
</evidence>
<organism evidence="2 3">
    <name type="scientific">Aureobasidium namibiae CBS 147.97</name>
    <dbReference type="NCBI Taxonomy" id="1043004"/>
    <lineage>
        <taxon>Eukaryota</taxon>
        <taxon>Fungi</taxon>
        <taxon>Dikarya</taxon>
        <taxon>Ascomycota</taxon>
        <taxon>Pezizomycotina</taxon>
        <taxon>Dothideomycetes</taxon>
        <taxon>Dothideomycetidae</taxon>
        <taxon>Dothideales</taxon>
        <taxon>Saccotheciaceae</taxon>
        <taxon>Aureobasidium</taxon>
    </lineage>
</organism>
<dbReference type="RefSeq" id="XP_013429205.1">
    <property type="nucleotide sequence ID" value="XM_013573751.1"/>
</dbReference>
<dbReference type="AlphaFoldDB" id="A0A074WPX4"/>
<feature type="region of interest" description="Disordered" evidence="1">
    <location>
        <begin position="261"/>
        <end position="288"/>
    </location>
</feature>
<gene>
    <name evidence="2" type="ORF">M436DRAFT_62577</name>
</gene>
<reference evidence="2 3" key="1">
    <citation type="journal article" date="2014" name="BMC Genomics">
        <title>Genome sequencing of four Aureobasidium pullulans varieties: biotechnological potential, stress tolerance, and description of new species.</title>
        <authorList>
            <person name="Gostin Ar C."/>
            <person name="Ohm R.A."/>
            <person name="Kogej T."/>
            <person name="Sonjak S."/>
            <person name="Turk M."/>
            <person name="Zajc J."/>
            <person name="Zalar P."/>
            <person name="Grube M."/>
            <person name="Sun H."/>
            <person name="Han J."/>
            <person name="Sharma A."/>
            <person name="Chiniquy J."/>
            <person name="Ngan C.Y."/>
            <person name="Lipzen A."/>
            <person name="Barry K."/>
            <person name="Grigoriev I.V."/>
            <person name="Gunde-Cimerman N."/>
        </authorList>
    </citation>
    <scope>NUCLEOTIDE SEQUENCE [LARGE SCALE GENOMIC DNA]</scope>
    <source>
        <strain evidence="2 3">CBS 147.97</strain>
    </source>
</reference>
<dbReference type="EMBL" id="KL584706">
    <property type="protein sequence ID" value="KEQ75178.1"/>
    <property type="molecule type" value="Genomic_DNA"/>
</dbReference>
<dbReference type="Proteomes" id="UP000027730">
    <property type="component" value="Unassembled WGS sequence"/>
</dbReference>
<keyword evidence="3" id="KW-1185">Reference proteome</keyword>
<protein>
    <submittedName>
        <fullName evidence="2">Uncharacterized protein</fullName>
    </submittedName>
</protein>
<proteinExistence type="predicted"/>
<sequence length="306" mass="34554">MFEVGGVWVCETEKSATPGREAAASELEPGRPKYCGPSAQDYQVTKRSVQGRYRIIRLVPRLRPSGILTSLLRRLLCFFYNGTYQDEDKDLTFSKIKPLDLSPPANARGDEHLEHQEVELIRSLHNLHITAQSCKSEVLVKALNSVKVFRAAFMWNHHATMFNSSMARCAKIRRLHFHHHQLVNIARTETPTLAHCILVEPTQPFHRSVYRSGASEDSTEASTYHAAGSVVVPNSEYIATTCAQARREIQPLCFCHLHSSSQASPGPATGVYEKSSEEKQRQTFSRQPRRAASTCRFVDQAWVFTR</sequence>
<dbReference type="HOGENOM" id="CLU_909064_0_0_1"/>
<accession>A0A074WPX4</accession>
<name>A0A074WPX4_9PEZI</name>
<evidence type="ECO:0000313" key="2">
    <source>
        <dbReference type="EMBL" id="KEQ75178.1"/>
    </source>
</evidence>